<dbReference type="Proteomes" id="UP001501337">
    <property type="component" value="Unassembled WGS sequence"/>
</dbReference>
<sequence>MIKVHCFVSCVCEIIKRTPGVDHRPFYFGVWDADFSLSERYRISYHSEHTGHEFFKTWYELLYGIRIHEWYDRAASKAENLEHLITLVETRAEHRHIMVMLDLYHLPERENKFNQNPFPHYVMLQATEDPEEWLMLDPDFRWEGRLPKDQILNAVAQPTVAGGFYFDGIDITHSSADTIRAYFAQCMKREANPLTDAVRQMIRAHIAGENDLTLSDLNLAMRELPVLSIRKYAYEHAFAWFYEALSLPWDEFEDWCDVIELLVKTYRLIQYRSMKMVMTGDVSQAAELYQLLDQQDNTEFRIKNGLQSLFEDWSRRSLQLSAHPTVTERTETCR</sequence>
<dbReference type="EMBL" id="BAABBO010000007">
    <property type="protein sequence ID" value="GAA3955849.1"/>
    <property type="molecule type" value="Genomic_DNA"/>
</dbReference>
<keyword evidence="2" id="KW-1185">Reference proteome</keyword>
<dbReference type="InterPro" id="IPR046047">
    <property type="entry name" value="DUF6005"/>
</dbReference>
<evidence type="ECO:0000313" key="2">
    <source>
        <dbReference type="Proteomes" id="UP001501337"/>
    </source>
</evidence>
<protein>
    <submittedName>
        <fullName evidence="1">Petrobactin biosynthesis protein AsbE</fullName>
    </submittedName>
</protein>
<name>A0ABP7NWY1_9GAMM</name>
<dbReference type="RefSeq" id="WP_344804510.1">
    <property type="nucleotide sequence ID" value="NZ_BAABBO010000007.1"/>
</dbReference>
<accession>A0ABP7NWY1</accession>
<dbReference type="Pfam" id="PF19468">
    <property type="entry name" value="DUF6005"/>
    <property type="match status" value="1"/>
</dbReference>
<organism evidence="1 2">
    <name type="scientific">Allohahella marinimesophila</name>
    <dbReference type="NCBI Taxonomy" id="1054972"/>
    <lineage>
        <taxon>Bacteria</taxon>
        <taxon>Pseudomonadati</taxon>
        <taxon>Pseudomonadota</taxon>
        <taxon>Gammaproteobacteria</taxon>
        <taxon>Oceanospirillales</taxon>
        <taxon>Hahellaceae</taxon>
        <taxon>Allohahella</taxon>
    </lineage>
</organism>
<evidence type="ECO:0000313" key="1">
    <source>
        <dbReference type="EMBL" id="GAA3955849.1"/>
    </source>
</evidence>
<comment type="caution">
    <text evidence="1">The sequence shown here is derived from an EMBL/GenBank/DDBJ whole genome shotgun (WGS) entry which is preliminary data.</text>
</comment>
<proteinExistence type="predicted"/>
<reference evidence="2" key="1">
    <citation type="journal article" date="2019" name="Int. J. Syst. Evol. Microbiol.">
        <title>The Global Catalogue of Microorganisms (GCM) 10K type strain sequencing project: providing services to taxonomists for standard genome sequencing and annotation.</title>
        <authorList>
            <consortium name="The Broad Institute Genomics Platform"/>
            <consortium name="The Broad Institute Genome Sequencing Center for Infectious Disease"/>
            <person name="Wu L."/>
            <person name="Ma J."/>
        </authorList>
    </citation>
    <scope>NUCLEOTIDE SEQUENCE [LARGE SCALE GENOMIC DNA]</scope>
    <source>
        <strain evidence="2">JCM 17555</strain>
    </source>
</reference>
<gene>
    <name evidence="1" type="primary">asbE</name>
    <name evidence="1" type="ORF">GCM10022278_13020</name>
</gene>